<dbReference type="SMART" id="SM00382">
    <property type="entry name" value="AAA"/>
    <property type="match status" value="1"/>
</dbReference>
<evidence type="ECO:0000313" key="6">
    <source>
        <dbReference type="EMBL" id="MFC7704729.1"/>
    </source>
</evidence>
<name>A0ABW2UML8_9RHOB</name>
<dbReference type="PANTHER" id="PTHR42788:SF19">
    <property type="entry name" value="ALIPHATIC SULFONATES IMPORT ATP-BINDING PROTEIN SSUB 2"/>
    <property type="match status" value="1"/>
</dbReference>
<feature type="domain" description="ABC transporter" evidence="5">
    <location>
        <begin position="3"/>
        <end position="230"/>
    </location>
</feature>
<dbReference type="SUPFAM" id="SSF52540">
    <property type="entry name" value="P-loop containing nucleoside triphosphate hydrolases"/>
    <property type="match status" value="1"/>
</dbReference>
<dbReference type="InterPro" id="IPR027417">
    <property type="entry name" value="P-loop_NTPase"/>
</dbReference>
<gene>
    <name evidence="6" type="ORF">ACFQXB_11045</name>
</gene>
<dbReference type="RefSeq" id="WP_377403345.1">
    <property type="nucleotide sequence ID" value="NZ_JBHTFQ010000005.1"/>
</dbReference>
<dbReference type="GO" id="GO:0005524">
    <property type="term" value="F:ATP binding"/>
    <property type="evidence" value="ECO:0007669"/>
    <property type="project" value="UniProtKB-KW"/>
</dbReference>
<evidence type="ECO:0000256" key="3">
    <source>
        <dbReference type="ARBA" id="ARBA00022741"/>
    </source>
</evidence>
<dbReference type="EMBL" id="JBHTFQ010000005">
    <property type="protein sequence ID" value="MFC7704729.1"/>
    <property type="molecule type" value="Genomic_DNA"/>
</dbReference>
<keyword evidence="2" id="KW-0813">Transport</keyword>
<evidence type="ECO:0000256" key="4">
    <source>
        <dbReference type="ARBA" id="ARBA00022840"/>
    </source>
</evidence>
<dbReference type="Pfam" id="PF00005">
    <property type="entry name" value="ABC_tran"/>
    <property type="match status" value="1"/>
</dbReference>
<dbReference type="InterPro" id="IPR050166">
    <property type="entry name" value="ABC_transporter_ATP-bind"/>
</dbReference>
<keyword evidence="4 6" id="KW-0067">ATP-binding</keyword>
<keyword evidence="3" id="KW-0547">Nucleotide-binding</keyword>
<dbReference type="PROSITE" id="PS00211">
    <property type="entry name" value="ABC_TRANSPORTER_1"/>
    <property type="match status" value="1"/>
</dbReference>
<dbReference type="Proteomes" id="UP001596516">
    <property type="component" value="Unassembled WGS sequence"/>
</dbReference>
<dbReference type="InterPro" id="IPR003439">
    <property type="entry name" value="ABC_transporter-like_ATP-bd"/>
</dbReference>
<evidence type="ECO:0000259" key="5">
    <source>
        <dbReference type="PROSITE" id="PS50893"/>
    </source>
</evidence>
<dbReference type="InterPro" id="IPR017871">
    <property type="entry name" value="ABC_transporter-like_CS"/>
</dbReference>
<comment type="similarity">
    <text evidence="1">Belongs to the ABC transporter superfamily.</text>
</comment>
<dbReference type="PANTHER" id="PTHR42788">
    <property type="entry name" value="TAURINE IMPORT ATP-BINDING PROTEIN-RELATED"/>
    <property type="match status" value="1"/>
</dbReference>
<dbReference type="PROSITE" id="PS50893">
    <property type="entry name" value="ABC_TRANSPORTER_2"/>
    <property type="match status" value="1"/>
</dbReference>
<protein>
    <submittedName>
        <fullName evidence="6">ABC transporter ATP-binding protein</fullName>
    </submittedName>
</protein>
<accession>A0ABW2UML8</accession>
<dbReference type="Gene3D" id="3.40.50.300">
    <property type="entry name" value="P-loop containing nucleotide triphosphate hydrolases"/>
    <property type="match status" value="1"/>
</dbReference>
<proteinExistence type="inferred from homology"/>
<dbReference type="InterPro" id="IPR003593">
    <property type="entry name" value="AAA+_ATPase"/>
</dbReference>
<sequence length="242" mass="25752">MKLPPPAITVEGCAWLGNAPLFGPLRLVLQAGCWTSLLGVSGAGKTTLLRVLAGLETGARFEGAITAGDGAAVGPRLAFMGQSDLLLPWADVIGNVTLGARLRGKRPDLTRARRLIAQVGLAGHSHLRPAALSGGQRQRVALARTLMEDRAIVLLDEPFSALDARTRAEMQELAGRLLQGRTVLLVTHDPLEAARLSHAAWLLHRGRLEALDLPATPPVRPVEQPGTLQAQAEMLARLRALT</sequence>
<reference evidence="7" key="1">
    <citation type="journal article" date="2019" name="Int. J. Syst. Evol. Microbiol.">
        <title>The Global Catalogue of Microorganisms (GCM) 10K type strain sequencing project: providing services to taxonomists for standard genome sequencing and annotation.</title>
        <authorList>
            <consortium name="The Broad Institute Genomics Platform"/>
            <consortium name="The Broad Institute Genome Sequencing Center for Infectious Disease"/>
            <person name="Wu L."/>
            <person name="Ma J."/>
        </authorList>
    </citation>
    <scope>NUCLEOTIDE SEQUENCE [LARGE SCALE GENOMIC DNA]</scope>
    <source>
        <strain evidence="7">CGMCC 1.12750</strain>
    </source>
</reference>
<evidence type="ECO:0000313" key="7">
    <source>
        <dbReference type="Proteomes" id="UP001596516"/>
    </source>
</evidence>
<comment type="caution">
    <text evidence="6">The sequence shown here is derived from an EMBL/GenBank/DDBJ whole genome shotgun (WGS) entry which is preliminary data.</text>
</comment>
<evidence type="ECO:0000256" key="2">
    <source>
        <dbReference type="ARBA" id="ARBA00022448"/>
    </source>
</evidence>
<organism evidence="6 7">
    <name type="scientific">Plastorhodobacter daqingensis</name>
    <dbReference type="NCBI Taxonomy" id="1387281"/>
    <lineage>
        <taxon>Bacteria</taxon>
        <taxon>Pseudomonadati</taxon>
        <taxon>Pseudomonadota</taxon>
        <taxon>Alphaproteobacteria</taxon>
        <taxon>Rhodobacterales</taxon>
        <taxon>Paracoccaceae</taxon>
        <taxon>Plastorhodobacter</taxon>
    </lineage>
</organism>
<keyword evidence="7" id="KW-1185">Reference proteome</keyword>
<evidence type="ECO:0000256" key="1">
    <source>
        <dbReference type="ARBA" id="ARBA00005417"/>
    </source>
</evidence>